<dbReference type="eggNOG" id="ENOG5032TA6">
    <property type="taxonomic scope" value="Bacteria"/>
</dbReference>
<dbReference type="KEGG" id="nml:Namu_1736"/>
<dbReference type="STRING" id="479431.Namu_1736"/>
<dbReference type="InterPro" id="IPR055568">
    <property type="entry name" value="DUF7144"/>
</dbReference>
<protein>
    <recommendedName>
        <fullName evidence="2">DUF7144 domain-containing protein</fullName>
    </recommendedName>
</protein>
<feature type="transmembrane region" description="Helical" evidence="1">
    <location>
        <begin position="67"/>
        <end position="86"/>
    </location>
</feature>
<name>C8XG15_NAKMY</name>
<feature type="transmembrane region" description="Helical" evidence="1">
    <location>
        <begin position="116"/>
        <end position="134"/>
    </location>
</feature>
<keyword evidence="4" id="KW-1185">Reference proteome</keyword>
<keyword evidence="1" id="KW-0812">Transmembrane</keyword>
<feature type="domain" description="DUF7144" evidence="2">
    <location>
        <begin position="23"/>
        <end position="137"/>
    </location>
</feature>
<evidence type="ECO:0000256" key="1">
    <source>
        <dbReference type="SAM" id="Phobius"/>
    </source>
</evidence>
<accession>C8XG15</accession>
<evidence type="ECO:0000313" key="4">
    <source>
        <dbReference type="Proteomes" id="UP000002218"/>
    </source>
</evidence>
<keyword evidence="1" id="KW-0472">Membrane</keyword>
<organism evidence="3 4">
    <name type="scientific">Nakamurella multipartita (strain ATCC 700099 / DSM 44233 / CIP 104796 / JCM 9543 / NBRC 105858 / Y-104)</name>
    <name type="common">Microsphaera multipartita</name>
    <dbReference type="NCBI Taxonomy" id="479431"/>
    <lineage>
        <taxon>Bacteria</taxon>
        <taxon>Bacillati</taxon>
        <taxon>Actinomycetota</taxon>
        <taxon>Actinomycetes</taxon>
        <taxon>Nakamurellales</taxon>
        <taxon>Nakamurellaceae</taxon>
        <taxon>Nakamurella</taxon>
    </lineage>
</organism>
<dbReference type="Pfam" id="PF23636">
    <property type="entry name" value="DUF7144"/>
    <property type="match status" value="1"/>
</dbReference>
<dbReference type="OrthoDB" id="4482242at2"/>
<dbReference type="InParanoid" id="C8XG15"/>
<gene>
    <name evidence="3" type="ordered locus">Namu_1736</name>
</gene>
<evidence type="ECO:0000259" key="2">
    <source>
        <dbReference type="Pfam" id="PF23636"/>
    </source>
</evidence>
<dbReference type="HOGENOM" id="CLU_118603_1_0_11"/>
<keyword evidence="1" id="KW-1133">Transmembrane helix</keyword>
<feature type="transmembrane region" description="Helical" evidence="1">
    <location>
        <begin position="21"/>
        <end position="47"/>
    </location>
</feature>
<proteinExistence type="predicted"/>
<reference evidence="4" key="1">
    <citation type="submission" date="2009-09" db="EMBL/GenBank/DDBJ databases">
        <title>The complete genome of Nakamurella multipartita DSM 44233.</title>
        <authorList>
            <consortium name="US DOE Joint Genome Institute (JGI-PGF)"/>
            <person name="Lucas S."/>
            <person name="Copeland A."/>
            <person name="Lapidus A."/>
            <person name="Glavina del Rio T."/>
            <person name="Dalin E."/>
            <person name="Tice H."/>
            <person name="Bruce D."/>
            <person name="Goodwin L."/>
            <person name="Pitluck S."/>
            <person name="Kyrpides N."/>
            <person name="Mavromatis K."/>
            <person name="Ivanova N."/>
            <person name="Ovchinnikova G."/>
            <person name="Sims D."/>
            <person name="Meincke L."/>
            <person name="Brettin T."/>
            <person name="Detter J.C."/>
            <person name="Han C."/>
            <person name="Larimer F."/>
            <person name="Land M."/>
            <person name="Hauser L."/>
            <person name="Markowitz V."/>
            <person name="Cheng J.-F."/>
            <person name="Hugenholtz P."/>
            <person name="Woyke T."/>
            <person name="Wu D."/>
            <person name="Klenk H.-P."/>
            <person name="Eisen J.A."/>
        </authorList>
    </citation>
    <scope>NUCLEOTIDE SEQUENCE [LARGE SCALE GENOMIC DNA]</scope>
    <source>
        <strain evidence="4">ATCC 700099 / DSM 44233 / CIP 104796 / JCM 9543 / NBRC 105858 / Y-104</strain>
    </source>
</reference>
<dbReference type="AlphaFoldDB" id="C8XG15"/>
<feature type="transmembrane region" description="Helical" evidence="1">
    <location>
        <begin position="91"/>
        <end position="110"/>
    </location>
</feature>
<dbReference type="EMBL" id="CP001737">
    <property type="protein sequence ID" value="ACV78126.1"/>
    <property type="molecule type" value="Genomic_DNA"/>
</dbReference>
<sequence>MSHDDSTRRSDPDRGSSGFAVGMTMFAAIALMVVGLFQALEGLIALFNDTLYAVGEKWVFAFDLTTWGWIHLVVGLIVALAGYFVLTGAVWARTVGVIMAVLSALLNFVWLPYYPVYSVVVIALDVLVIWALIAHGREIAR</sequence>
<reference evidence="3 4" key="2">
    <citation type="journal article" date="2010" name="Stand. Genomic Sci.">
        <title>Complete genome sequence of Nakamurella multipartita type strain (Y-104).</title>
        <authorList>
            <person name="Tice H."/>
            <person name="Mayilraj S."/>
            <person name="Sims D."/>
            <person name="Lapidus A."/>
            <person name="Nolan M."/>
            <person name="Lucas S."/>
            <person name="Glavina Del Rio T."/>
            <person name="Copeland A."/>
            <person name="Cheng J.F."/>
            <person name="Meincke L."/>
            <person name="Bruce D."/>
            <person name="Goodwin L."/>
            <person name="Pitluck S."/>
            <person name="Ivanova N."/>
            <person name="Mavromatis K."/>
            <person name="Ovchinnikova G."/>
            <person name="Pati A."/>
            <person name="Chen A."/>
            <person name="Palaniappan K."/>
            <person name="Land M."/>
            <person name="Hauser L."/>
            <person name="Chang Y.J."/>
            <person name="Jeffries C.D."/>
            <person name="Detter J.C."/>
            <person name="Brettin T."/>
            <person name="Rohde M."/>
            <person name="Goker M."/>
            <person name="Bristow J."/>
            <person name="Eisen J.A."/>
            <person name="Markowitz V."/>
            <person name="Hugenholtz P."/>
            <person name="Kyrpides N.C."/>
            <person name="Klenk H.P."/>
            <person name="Chen F."/>
        </authorList>
    </citation>
    <scope>NUCLEOTIDE SEQUENCE [LARGE SCALE GENOMIC DNA]</scope>
    <source>
        <strain evidence="4">ATCC 700099 / DSM 44233 / CIP 104796 / JCM 9543 / NBRC 105858 / Y-104</strain>
    </source>
</reference>
<evidence type="ECO:0000313" key="3">
    <source>
        <dbReference type="EMBL" id="ACV78126.1"/>
    </source>
</evidence>
<dbReference type="RefSeq" id="WP_015747029.1">
    <property type="nucleotide sequence ID" value="NC_013235.1"/>
</dbReference>
<dbReference type="Proteomes" id="UP000002218">
    <property type="component" value="Chromosome"/>
</dbReference>